<feature type="transmembrane region" description="Helical" evidence="1">
    <location>
        <begin position="6"/>
        <end position="23"/>
    </location>
</feature>
<organism evidence="2 3">
    <name type="scientific">Rhypophila decipiens</name>
    <dbReference type="NCBI Taxonomy" id="261697"/>
    <lineage>
        <taxon>Eukaryota</taxon>
        <taxon>Fungi</taxon>
        <taxon>Dikarya</taxon>
        <taxon>Ascomycota</taxon>
        <taxon>Pezizomycotina</taxon>
        <taxon>Sordariomycetes</taxon>
        <taxon>Sordariomycetidae</taxon>
        <taxon>Sordariales</taxon>
        <taxon>Naviculisporaceae</taxon>
        <taxon>Rhypophila</taxon>
    </lineage>
</organism>
<proteinExistence type="predicted"/>
<reference evidence="2" key="1">
    <citation type="journal article" date="2023" name="Mol. Phylogenet. Evol.">
        <title>Genome-scale phylogeny and comparative genomics of the fungal order Sordariales.</title>
        <authorList>
            <person name="Hensen N."/>
            <person name="Bonometti L."/>
            <person name="Westerberg I."/>
            <person name="Brannstrom I.O."/>
            <person name="Guillou S."/>
            <person name="Cros-Aarteil S."/>
            <person name="Calhoun S."/>
            <person name="Haridas S."/>
            <person name="Kuo A."/>
            <person name="Mondo S."/>
            <person name="Pangilinan J."/>
            <person name="Riley R."/>
            <person name="LaButti K."/>
            <person name="Andreopoulos B."/>
            <person name="Lipzen A."/>
            <person name="Chen C."/>
            <person name="Yan M."/>
            <person name="Daum C."/>
            <person name="Ng V."/>
            <person name="Clum A."/>
            <person name="Steindorff A."/>
            <person name="Ohm R.A."/>
            <person name="Martin F."/>
            <person name="Silar P."/>
            <person name="Natvig D.O."/>
            <person name="Lalanne C."/>
            <person name="Gautier V."/>
            <person name="Ament-Velasquez S.L."/>
            <person name="Kruys A."/>
            <person name="Hutchinson M.I."/>
            <person name="Powell A.J."/>
            <person name="Barry K."/>
            <person name="Miller A.N."/>
            <person name="Grigoriev I.V."/>
            <person name="Debuchy R."/>
            <person name="Gladieux P."/>
            <person name="Hiltunen Thoren M."/>
            <person name="Johannesson H."/>
        </authorList>
    </citation>
    <scope>NUCLEOTIDE SEQUENCE</scope>
    <source>
        <strain evidence="2">PSN293</strain>
    </source>
</reference>
<gene>
    <name evidence="2" type="ORF">QBC37DRAFT_400852</name>
</gene>
<keyword evidence="1" id="KW-0472">Membrane</keyword>
<evidence type="ECO:0000313" key="2">
    <source>
        <dbReference type="EMBL" id="KAK4213129.1"/>
    </source>
</evidence>
<accession>A0AAN7B7H2</accession>
<keyword evidence="1" id="KW-1133">Transmembrane helix</keyword>
<evidence type="ECO:0000256" key="1">
    <source>
        <dbReference type="SAM" id="Phobius"/>
    </source>
</evidence>
<dbReference type="AlphaFoldDB" id="A0AAN7B7H2"/>
<dbReference type="InterPro" id="IPR036047">
    <property type="entry name" value="F-box-like_dom_sf"/>
</dbReference>
<keyword evidence="1" id="KW-0812">Transmembrane</keyword>
<reference evidence="2" key="2">
    <citation type="submission" date="2023-05" db="EMBL/GenBank/DDBJ databases">
        <authorList>
            <consortium name="Lawrence Berkeley National Laboratory"/>
            <person name="Steindorff A."/>
            <person name="Hensen N."/>
            <person name="Bonometti L."/>
            <person name="Westerberg I."/>
            <person name="Brannstrom I.O."/>
            <person name="Guillou S."/>
            <person name="Cros-Aarteil S."/>
            <person name="Calhoun S."/>
            <person name="Haridas S."/>
            <person name="Kuo A."/>
            <person name="Mondo S."/>
            <person name="Pangilinan J."/>
            <person name="Riley R."/>
            <person name="Labutti K."/>
            <person name="Andreopoulos B."/>
            <person name="Lipzen A."/>
            <person name="Chen C."/>
            <person name="Yanf M."/>
            <person name="Daum C."/>
            <person name="Ng V."/>
            <person name="Clum A."/>
            <person name="Ohm R."/>
            <person name="Martin F."/>
            <person name="Silar P."/>
            <person name="Natvig D."/>
            <person name="Lalanne C."/>
            <person name="Gautier V."/>
            <person name="Ament-Velasquez S.L."/>
            <person name="Kruys A."/>
            <person name="Hutchinson M.I."/>
            <person name="Powell A.J."/>
            <person name="Barry K."/>
            <person name="Miller A.N."/>
            <person name="Grigoriev I.V."/>
            <person name="Debuchy R."/>
            <person name="Gladieux P."/>
            <person name="Thoren M.H."/>
            <person name="Johannesson H."/>
        </authorList>
    </citation>
    <scope>NUCLEOTIDE SEQUENCE</scope>
    <source>
        <strain evidence="2">PSN293</strain>
    </source>
</reference>
<protein>
    <recommendedName>
        <fullName evidence="4">F-box domain-containing protein</fullName>
    </recommendedName>
</protein>
<dbReference type="Proteomes" id="UP001301769">
    <property type="component" value="Unassembled WGS sequence"/>
</dbReference>
<comment type="caution">
    <text evidence="2">The sequence shown here is derived from an EMBL/GenBank/DDBJ whole genome shotgun (WGS) entry which is preliminary data.</text>
</comment>
<dbReference type="EMBL" id="MU858114">
    <property type="protein sequence ID" value="KAK4213129.1"/>
    <property type="molecule type" value="Genomic_DNA"/>
</dbReference>
<evidence type="ECO:0000313" key="3">
    <source>
        <dbReference type="Proteomes" id="UP001301769"/>
    </source>
</evidence>
<name>A0AAN7B7H2_9PEZI</name>
<evidence type="ECO:0008006" key="4">
    <source>
        <dbReference type="Google" id="ProtNLM"/>
    </source>
</evidence>
<dbReference type="SUPFAM" id="SSF81383">
    <property type="entry name" value="F-box domain"/>
    <property type="match status" value="1"/>
</dbReference>
<keyword evidence="3" id="KW-1185">Reference proteome</keyword>
<sequence length="596" mass="69222">MTSTVVFAVMACLVGFVCLFPRFRRRKLCRNNEHLGQETPSIEVPNTPFIGGHEDLQSTGRNEHDRDMIQPMDPVRHLALEKEEPTTSWPITLGPENAAGRHVLPVPILCQCNQATWRNWREMRKQNRRTAIGRLPDELLMMIMKEVEQDPIDLYVLRQTAHLFARLFGDLSFCNLHGHEPEPKRLPLTPWRFDRVGVDKSGSRVYFRFGDYTPFVGDNAEEALFRRLFLTELCTQCRLRITSGERDRRLERLEKTEKYCTGCQREHSHMLFSARQRAASKKSRPVCVVHEGSIKICAHHSIKHRQIREWVQNAELKNQLVWQCQHCFSDLELPTLPVSISHSRDGTHQPRLSVSDYWPRCRPEGPLSLRLLKTCDLPIFSVSGLASDVISGAMVKDALEAAQLRYGDLTCPHLRFNDGQLLRELNCLQFPCLMKGLAELIRKEEPDPAKRQSAAAAVQVKCPEFHKMMPKEDMDKFNHLPTYDSLLPRYPHRVCCRLCTAEYKWVRRGDCFWVSFRQKFPTCRTTPYSDRFKHRYDGDLVDYIDPASYGHEEDIDLKHITWCPEPTCDNWKRGDTCHTLARRRMSGYSDRCCDTP</sequence>